<comment type="function">
    <text evidence="1">Involved in inositol deacylation of GPI-anchored proteins which plays important roles in the quality control and ER-associated degradation of GPI-anchored proteins.</text>
</comment>
<dbReference type="EMBL" id="CR382123">
    <property type="protein sequence ID" value="CAH01170.1"/>
    <property type="molecule type" value="Genomic_DNA"/>
</dbReference>
<evidence type="ECO:0000256" key="1">
    <source>
        <dbReference type="RuleBase" id="RU365011"/>
    </source>
</evidence>
<dbReference type="OMA" id="WGDYKGT"/>
<keyword evidence="1" id="KW-0256">Endoplasmic reticulum</keyword>
<protein>
    <recommendedName>
        <fullName evidence="1">GPI inositol-deacylase</fullName>
        <ecNumber evidence="1">3.1.-.-</ecNumber>
    </recommendedName>
</protein>
<proteinExistence type="inferred from homology"/>
<evidence type="ECO:0000259" key="2">
    <source>
        <dbReference type="Pfam" id="PF07819"/>
    </source>
</evidence>
<keyword evidence="1" id="KW-0813">Transport</keyword>
<dbReference type="KEGG" id="kla:KLLA0_C02739g"/>
<dbReference type="InterPro" id="IPR029058">
    <property type="entry name" value="AB_hydrolase_fold"/>
</dbReference>
<gene>
    <name evidence="3" type="ORF">KLLA0_C02739g</name>
</gene>
<dbReference type="EC" id="3.1.-.-" evidence="1"/>
<feature type="domain" description="GPI inositol-deacylase PGAP1-like alpha/beta" evidence="2">
    <location>
        <begin position="192"/>
        <end position="262"/>
    </location>
</feature>
<keyword evidence="4" id="KW-1185">Reference proteome</keyword>
<dbReference type="AlphaFoldDB" id="Q6CUS0"/>
<dbReference type="SUPFAM" id="SSF53474">
    <property type="entry name" value="alpha/beta-Hydrolases"/>
    <property type="match status" value="1"/>
</dbReference>
<dbReference type="GO" id="GO:0016788">
    <property type="term" value="F:hydrolase activity, acting on ester bonds"/>
    <property type="evidence" value="ECO:0007669"/>
    <property type="project" value="InterPro"/>
</dbReference>
<comment type="similarity">
    <text evidence="1">Belongs to the GPI inositol-deacylase family.</text>
</comment>
<dbReference type="InterPro" id="IPR012908">
    <property type="entry name" value="PGAP1-ab_dom-like"/>
</dbReference>
<accession>Q6CUS0</accession>
<evidence type="ECO:0000313" key="4">
    <source>
        <dbReference type="Proteomes" id="UP000000598"/>
    </source>
</evidence>
<comment type="subcellular location">
    <subcellularLocation>
        <location evidence="1">Endoplasmic reticulum membrane</location>
    </subcellularLocation>
</comment>
<dbReference type="PaxDb" id="284590-Q6CUS0"/>
<dbReference type="FunCoup" id="Q6CUS0">
    <property type="interactions" value="60"/>
</dbReference>
<organism evidence="3 4">
    <name type="scientific">Kluyveromyces lactis (strain ATCC 8585 / CBS 2359 / DSM 70799 / NBRC 1267 / NRRL Y-1140 / WM37)</name>
    <name type="common">Yeast</name>
    <name type="synonym">Candida sphaerica</name>
    <dbReference type="NCBI Taxonomy" id="284590"/>
    <lineage>
        <taxon>Eukaryota</taxon>
        <taxon>Fungi</taxon>
        <taxon>Dikarya</taxon>
        <taxon>Ascomycota</taxon>
        <taxon>Saccharomycotina</taxon>
        <taxon>Saccharomycetes</taxon>
        <taxon>Saccharomycetales</taxon>
        <taxon>Saccharomycetaceae</taxon>
        <taxon>Kluyveromyces</taxon>
    </lineage>
</organism>
<keyword evidence="1" id="KW-0378">Hydrolase</keyword>
<dbReference type="Gene3D" id="3.40.50.1820">
    <property type="entry name" value="alpha/beta hydrolase"/>
    <property type="match status" value="1"/>
</dbReference>
<keyword evidence="1" id="KW-0472">Membrane</keyword>
<dbReference type="PANTHER" id="PTHR11440">
    <property type="entry name" value="LECITHIN-CHOLESTEROL ACYLTRANSFERASE-RELATED"/>
    <property type="match status" value="1"/>
</dbReference>
<name>Q6CUS0_KLULA</name>
<dbReference type="Proteomes" id="UP000000598">
    <property type="component" value="Chromosome C"/>
</dbReference>
<dbReference type="Pfam" id="PF07819">
    <property type="entry name" value="PGAP1"/>
    <property type="match status" value="1"/>
</dbReference>
<dbReference type="HOGENOM" id="CLU_015737_1_2_1"/>
<reference evidence="3 4" key="1">
    <citation type="journal article" date="2004" name="Nature">
        <title>Genome evolution in yeasts.</title>
        <authorList>
            <consortium name="Genolevures"/>
            <person name="Dujon B."/>
            <person name="Sherman D."/>
            <person name="Fischer G."/>
            <person name="Durrens P."/>
            <person name="Casaregola S."/>
            <person name="Lafontaine I."/>
            <person name="de Montigny J."/>
            <person name="Marck C."/>
            <person name="Neuveglise C."/>
            <person name="Talla E."/>
            <person name="Goffard N."/>
            <person name="Frangeul L."/>
            <person name="Aigle M."/>
            <person name="Anthouard V."/>
            <person name="Babour A."/>
            <person name="Barbe V."/>
            <person name="Barnay S."/>
            <person name="Blanchin S."/>
            <person name="Beckerich J.M."/>
            <person name="Beyne E."/>
            <person name="Bleykasten C."/>
            <person name="Boisrame A."/>
            <person name="Boyer J."/>
            <person name="Cattolico L."/>
            <person name="Confanioleri F."/>
            <person name="de Daruvar A."/>
            <person name="Despons L."/>
            <person name="Fabre E."/>
            <person name="Fairhead C."/>
            <person name="Ferry-Dumazet H."/>
            <person name="Groppi A."/>
            <person name="Hantraye F."/>
            <person name="Hennequin C."/>
            <person name="Jauniaux N."/>
            <person name="Joyet P."/>
            <person name="Kachouri R."/>
            <person name="Kerrest A."/>
            <person name="Koszul R."/>
            <person name="Lemaire M."/>
            <person name="Lesur I."/>
            <person name="Ma L."/>
            <person name="Muller H."/>
            <person name="Nicaud J.M."/>
            <person name="Nikolski M."/>
            <person name="Oztas S."/>
            <person name="Ozier-Kalogeropoulos O."/>
            <person name="Pellenz S."/>
            <person name="Potier S."/>
            <person name="Richard G.F."/>
            <person name="Straub M.L."/>
            <person name="Suleau A."/>
            <person name="Swennene D."/>
            <person name="Tekaia F."/>
            <person name="Wesolowski-Louvel M."/>
            <person name="Westhof E."/>
            <person name="Wirth B."/>
            <person name="Zeniou-Meyer M."/>
            <person name="Zivanovic I."/>
            <person name="Bolotin-Fukuhara M."/>
            <person name="Thierry A."/>
            <person name="Bouchier C."/>
            <person name="Caudron B."/>
            <person name="Scarpelli C."/>
            <person name="Gaillardin C."/>
            <person name="Weissenbach J."/>
            <person name="Wincker P."/>
            <person name="Souciet J.L."/>
        </authorList>
    </citation>
    <scope>NUCLEOTIDE SEQUENCE [LARGE SCALE GENOMIC DNA]</scope>
    <source>
        <strain evidence="4">ATCC 8585 / CBS 2359 / DSM 70799 / NBRC 1267 / NRRL Y-1140 / WM37</strain>
    </source>
</reference>
<evidence type="ECO:0000313" key="3">
    <source>
        <dbReference type="EMBL" id="CAH01170.1"/>
    </source>
</evidence>
<dbReference type="eggNOG" id="ENOG502QQNH">
    <property type="taxonomic scope" value="Eukaryota"/>
</dbReference>
<dbReference type="GO" id="GO:0005789">
    <property type="term" value="C:endoplasmic reticulum membrane"/>
    <property type="evidence" value="ECO:0007669"/>
    <property type="project" value="UniProtKB-SubCell"/>
</dbReference>
<dbReference type="InParanoid" id="Q6CUS0"/>
<dbReference type="STRING" id="284590.Q6CUS0"/>
<dbReference type="GO" id="GO:0015031">
    <property type="term" value="P:protein transport"/>
    <property type="evidence" value="ECO:0007669"/>
    <property type="project" value="UniProtKB-KW"/>
</dbReference>
<sequence>MLEYDVTTARSLFLSTFTSLFASDYSFYIHRFSFLKELIPLSKAKDEGLVKDRVIKSIPPIEQYKAPKYPIVLCHGLSGFDKLILIPSIFQLTKMIKASILSNHSDSFMQEDDDKDIQSDALVHVDYWIGVREALEARGCTVITAKVPSFGSIEERAKVLNSFIDTELGKVKRTLAKGDVYNTNEVNSKSFKKEDKIKVNLIAHSMGGLDCRYLISHIPNKNFEVCSLTTISTPHHGSEMADYVVGLFSDMTQTFDVNTKKKLLPPAFYQLTTTYCSHFNKITPDDPSVAYFSYGACFKPRWYNMFYMSWCVISNLSGGVPNDGMVSIQSARWGRYLGTLENVDHSDLINWKNRLQKEFQYRLQGTLKKPQNPDIDILHFYLKVTENLANLGF</sequence>
<keyword evidence="1" id="KW-0653">Protein transport</keyword>